<dbReference type="Pfam" id="PF04284">
    <property type="entry name" value="DUF441"/>
    <property type="match status" value="1"/>
</dbReference>
<keyword evidence="3 5" id="KW-1133">Transmembrane helix</keyword>
<accession>A0A0B5ASU2</accession>
<gene>
    <name evidence="6" type="ORF">JMA_24250</name>
</gene>
<evidence type="ECO:0000256" key="1">
    <source>
        <dbReference type="ARBA" id="ARBA00022475"/>
    </source>
</evidence>
<evidence type="ECO:0000313" key="6">
    <source>
        <dbReference type="EMBL" id="AJD91742.1"/>
    </source>
</evidence>
<dbReference type="BioCyc" id="JESP1508404:G14D9-11681-MONOMER"/>
<dbReference type="GO" id="GO:0005886">
    <property type="term" value="C:plasma membrane"/>
    <property type="evidence" value="ECO:0007669"/>
    <property type="project" value="UniProtKB-SubCell"/>
</dbReference>
<keyword evidence="7" id="KW-1185">Reference proteome</keyword>
<dbReference type="STRING" id="1508404.JMA_24250"/>
<protein>
    <recommendedName>
        <fullName evidence="5">UPF0756 membrane protein JMA_24250</fullName>
    </recommendedName>
</protein>
<keyword evidence="1 5" id="KW-1003">Cell membrane</keyword>
<evidence type="ECO:0000313" key="7">
    <source>
        <dbReference type="Proteomes" id="UP000031449"/>
    </source>
</evidence>
<dbReference type="HOGENOM" id="CLU_125889_1_0_9"/>
<dbReference type="InterPro" id="IPR007382">
    <property type="entry name" value="UPF0756_TM"/>
</dbReference>
<proteinExistence type="inferred from homology"/>
<name>A0A0B5ASU2_9BACL</name>
<reference evidence="6 7" key="1">
    <citation type="submission" date="2014-08" db="EMBL/GenBank/DDBJ databases">
        <title>Complete genome of a marine bacteria Jeotgalibacillus malaysiensis.</title>
        <authorList>
            <person name="Yaakop A.S."/>
            <person name="Chan K.-G."/>
            <person name="Goh K.M."/>
        </authorList>
    </citation>
    <scope>NUCLEOTIDE SEQUENCE [LARGE SCALE GENOMIC DNA]</scope>
    <source>
        <strain evidence="6 7">D5</strain>
    </source>
</reference>
<dbReference type="AlphaFoldDB" id="A0A0B5ASU2"/>
<dbReference type="KEGG" id="jeo:JMA_24250"/>
<evidence type="ECO:0000256" key="5">
    <source>
        <dbReference type="HAMAP-Rule" id="MF_01874"/>
    </source>
</evidence>
<feature type="transmembrane region" description="Helical" evidence="5">
    <location>
        <begin position="113"/>
        <end position="146"/>
    </location>
</feature>
<dbReference type="OrthoDB" id="80306at2"/>
<feature type="transmembrane region" description="Helical" evidence="5">
    <location>
        <begin position="86"/>
        <end position="107"/>
    </location>
</feature>
<sequence length="156" mass="16273">MINPAMIFLILLLAIGFFAKNNSLMIAVLFLILLKVAGADEKIFAFIQGKGINWGVTIITIAVLAPIASGAIGFKELTDAVKSPYAWVALASGIAVALIAKGGISLLQEDPHITVALVFGTILAVALFNGIAVGPLIGAGIAYSAMKIFEWASKVF</sequence>
<dbReference type="PANTHER" id="PTHR38452">
    <property type="entry name" value="UPF0756 MEMBRANE PROTEIN YEAL"/>
    <property type="match status" value="1"/>
</dbReference>
<organism evidence="6 7">
    <name type="scientific">Jeotgalibacillus malaysiensis</name>
    <dbReference type="NCBI Taxonomy" id="1508404"/>
    <lineage>
        <taxon>Bacteria</taxon>
        <taxon>Bacillati</taxon>
        <taxon>Bacillota</taxon>
        <taxon>Bacilli</taxon>
        <taxon>Bacillales</taxon>
        <taxon>Caryophanaceae</taxon>
        <taxon>Jeotgalibacillus</taxon>
    </lineage>
</organism>
<keyword evidence="2 5" id="KW-0812">Transmembrane</keyword>
<dbReference type="Proteomes" id="UP000031449">
    <property type="component" value="Chromosome"/>
</dbReference>
<dbReference type="PANTHER" id="PTHR38452:SF1">
    <property type="entry name" value="UPF0756 MEMBRANE PROTEIN YEAL"/>
    <property type="match status" value="1"/>
</dbReference>
<evidence type="ECO:0000256" key="2">
    <source>
        <dbReference type="ARBA" id="ARBA00022692"/>
    </source>
</evidence>
<dbReference type="HAMAP" id="MF_01874">
    <property type="entry name" value="UPF0756"/>
    <property type="match status" value="1"/>
</dbReference>
<evidence type="ECO:0000256" key="3">
    <source>
        <dbReference type="ARBA" id="ARBA00022989"/>
    </source>
</evidence>
<dbReference type="EMBL" id="CP009416">
    <property type="protein sequence ID" value="AJD91742.1"/>
    <property type="molecule type" value="Genomic_DNA"/>
</dbReference>
<keyword evidence="4 5" id="KW-0472">Membrane</keyword>
<feature type="transmembrane region" description="Helical" evidence="5">
    <location>
        <begin position="54"/>
        <end position="74"/>
    </location>
</feature>
<evidence type="ECO:0000256" key="4">
    <source>
        <dbReference type="ARBA" id="ARBA00023136"/>
    </source>
</evidence>
<comment type="subcellular location">
    <subcellularLocation>
        <location evidence="5">Cell membrane</location>
        <topology evidence="5">Multi-pass membrane protein</topology>
    </subcellularLocation>
</comment>
<feature type="transmembrane region" description="Helical" evidence="5">
    <location>
        <begin position="7"/>
        <end position="34"/>
    </location>
</feature>
<comment type="similarity">
    <text evidence="5">Belongs to the UPF0756 family.</text>
</comment>